<dbReference type="NCBIfam" id="TIGR00544">
    <property type="entry name" value="lgt"/>
    <property type="match status" value="1"/>
</dbReference>
<feature type="transmembrane region" description="Helical" evidence="7">
    <location>
        <begin position="23"/>
        <end position="42"/>
    </location>
</feature>
<dbReference type="PANTHER" id="PTHR30589:SF0">
    <property type="entry name" value="PHOSPHATIDYLGLYCEROL--PROLIPOPROTEIN DIACYLGLYCERYL TRANSFERASE"/>
    <property type="match status" value="1"/>
</dbReference>
<evidence type="ECO:0000256" key="5">
    <source>
        <dbReference type="ARBA" id="ARBA00022989"/>
    </source>
</evidence>
<name>A0A1Q2CXJ8_9ACTN</name>
<feature type="transmembrane region" description="Helical" evidence="7">
    <location>
        <begin position="214"/>
        <end position="232"/>
    </location>
</feature>
<keyword evidence="2 7" id="KW-1003">Cell membrane</keyword>
<proteinExistence type="inferred from homology"/>
<feature type="transmembrane region" description="Helical" evidence="7">
    <location>
        <begin position="67"/>
        <end position="88"/>
    </location>
</feature>
<dbReference type="GO" id="GO:0042158">
    <property type="term" value="P:lipoprotein biosynthetic process"/>
    <property type="evidence" value="ECO:0007669"/>
    <property type="project" value="UniProtKB-UniRule"/>
</dbReference>
<comment type="similarity">
    <text evidence="1 7">Belongs to the Lgt family.</text>
</comment>
<keyword evidence="6 7" id="KW-0472">Membrane</keyword>
<dbReference type="UniPathway" id="UPA00664"/>
<comment type="function">
    <text evidence="7">Catalyzes the transfer of the diacylglyceryl group from phosphatidylglycerol to the sulfhydryl group of the N-terminal cysteine of a prolipoprotein, the first step in the formation of mature lipoproteins.</text>
</comment>
<reference evidence="9 10" key="1">
    <citation type="journal article" date="2008" name="Int. J. Syst. Evol. Microbiol.">
        <title>Tessaracoccus flavescens sp. nov., isolated from marine sediment.</title>
        <authorList>
            <person name="Lee D.W."/>
            <person name="Lee S.D."/>
        </authorList>
    </citation>
    <scope>NUCLEOTIDE SEQUENCE [LARGE SCALE GENOMIC DNA]</scope>
    <source>
        <strain evidence="9 10">SST-39T</strain>
    </source>
</reference>
<comment type="subcellular location">
    <subcellularLocation>
        <location evidence="7">Cell membrane</location>
        <topology evidence="7">Multi-pass membrane protein</topology>
    </subcellularLocation>
</comment>
<feature type="transmembrane region" description="Helical" evidence="7">
    <location>
        <begin position="108"/>
        <end position="125"/>
    </location>
</feature>
<dbReference type="GO" id="GO:0005886">
    <property type="term" value="C:plasma membrane"/>
    <property type="evidence" value="ECO:0007669"/>
    <property type="project" value="UniProtKB-SubCell"/>
</dbReference>
<feature type="compositionally biased region" description="Acidic residues" evidence="8">
    <location>
        <begin position="322"/>
        <end position="331"/>
    </location>
</feature>
<sequence length="331" mass="36577">MTTLVLTFPDFNPVAIDLFGLKIHWYAIMYLIAFALGYVLMVRRLRHQPYRSITTPEPWTRTDVEDVLLAAIAGVMIGGRLGFCLFYQPSRYLANPLDILKVWDGGMSFHGGAIGVALGLAWYAWRKKRPFLQVTDFLVPAAPIGLAAGRFGNFINGELWGREAPASLPWAMIFPTGGDIPRHPSQLYQMLLEGILLFVLLWFYARKPRYRGQVSGAFLAGYGLFRFIAEFWREPDSYLGLLGMGLSMGQWLSIPMILAGVILWTWSRTRAISDVEAGVDNPGDNSADDASTADVVPEAEMASHDAAQAEKTADEGAQADQDPADDGPAEK</sequence>
<dbReference type="KEGG" id="tfa:BW733_08390"/>
<keyword evidence="5 7" id="KW-1133">Transmembrane helix</keyword>
<keyword evidence="3 7" id="KW-0808">Transferase</keyword>
<feature type="transmembrane region" description="Helical" evidence="7">
    <location>
        <begin position="187"/>
        <end position="205"/>
    </location>
</feature>
<protein>
    <recommendedName>
        <fullName evidence="7">Phosphatidylglycerol--prolipoprotein diacylglyceryl transferase</fullName>
        <ecNumber evidence="7">2.5.1.145</ecNumber>
    </recommendedName>
</protein>
<evidence type="ECO:0000256" key="4">
    <source>
        <dbReference type="ARBA" id="ARBA00022692"/>
    </source>
</evidence>
<evidence type="ECO:0000256" key="8">
    <source>
        <dbReference type="SAM" id="MobiDB-lite"/>
    </source>
</evidence>
<keyword evidence="4 7" id="KW-0812">Transmembrane</keyword>
<feature type="transmembrane region" description="Helical" evidence="7">
    <location>
        <begin position="238"/>
        <end position="264"/>
    </location>
</feature>
<dbReference type="InterPro" id="IPR001640">
    <property type="entry name" value="Lgt"/>
</dbReference>
<dbReference type="HAMAP" id="MF_01147">
    <property type="entry name" value="Lgt"/>
    <property type="match status" value="1"/>
</dbReference>
<dbReference type="EMBL" id="CP019607">
    <property type="protein sequence ID" value="AQP50846.1"/>
    <property type="molecule type" value="Genomic_DNA"/>
</dbReference>
<feature type="binding site" evidence="7">
    <location>
        <position position="150"/>
    </location>
    <ligand>
        <name>a 1,2-diacyl-sn-glycero-3-phospho-(1'-sn-glycerol)</name>
        <dbReference type="ChEBI" id="CHEBI:64716"/>
    </ligand>
</feature>
<dbReference type="Proteomes" id="UP000188235">
    <property type="component" value="Chromosome"/>
</dbReference>
<organism evidence="9 10">
    <name type="scientific">Tessaracoccus flavescens</name>
    <dbReference type="NCBI Taxonomy" id="399497"/>
    <lineage>
        <taxon>Bacteria</taxon>
        <taxon>Bacillati</taxon>
        <taxon>Actinomycetota</taxon>
        <taxon>Actinomycetes</taxon>
        <taxon>Propionibacteriales</taxon>
        <taxon>Propionibacteriaceae</taxon>
        <taxon>Tessaracoccus</taxon>
    </lineage>
</organism>
<accession>A0A1Q2CXJ8</accession>
<evidence type="ECO:0000256" key="6">
    <source>
        <dbReference type="ARBA" id="ARBA00023136"/>
    </source>
</evidence>
<dbReference type="EC" id="2.5.1.145" evidence="7"/>
<feature type="transmembrane region" description="Helical" evidence="7">
    <location>
        <begin position="137"/>
        <end position="155"/>
    </location>
</feature>
<dbReference type="AlphaFoldDB" id="A0A1Q2CXJ8"/>
<comment type="pathway">
    <text evidence="7">Protein modification; lipoprotein biosynthesis (diacylglyceryl transfer).</text>
</comment>
<dbReference type="PANTHER" id="PTHR30589">
    <property type="entry name" value="PROLIPOPROTEIN DIACYLGLYCERYL TRANSFERASE"/>
    <property type="match status" value="1"/>
</dbReference>
<evidence type="ECO:0000256" key="3">
    <source>
        <dbReference type="ARBA" id="ARBA00022679"/>
    </source>
</evidence>
<evidence type="ECO:0000313" key="10">
    <source>
        <dbReference type="Proteomes" id="UP000188235"/>
    </source>
</evidence>
<dbReference type="PROSITE" id="PS01311">
    <property type="entry name" value="LGT"/>
    <property type="match status" value="1"/>
</dbReference>
<dbReference type="STRING" id="399497.BW733_08390"/>
<dbReference type="RefSeq" id="WP_237268349.1">
    <property type="nucleotide sequence ID" value="NZ_CP019607.1"/>
</dbReference>
<evidence type="ECO:0000256" key="1">
    <source>
        <dbReference type="ARBA" id="ARBA00007150"/>
    </source>
</evidence>
<feature type="compositionally biased region" description="Basic and acidic residues" evidence="8">
    <location>
        <begin position="301"/>
        <end position="314"/>
    </location>
</feature>
<comment type="catalytic activity">
    <reaction evidence="7">
        <text>L-cysteinyl-[prolipoprotein] + a 1,2-diacyl-sn-glycero-3-phospho-(1'-sn-glycerol) = an S-1,2-diacyl-sn-glyceryl-L-cysteinyl-[prolipoprotein] + sn-glycerol 1-phosphate + H(+)</text>
        <dbReference type="Rhea" id="RHEA:56712"/>
        <dbReference type="Rhea" id="RHEA-COMP:14679"/>
        <dbReference type="Rhea" id="RHEA-COMP:14680"/>
        <dbReference type="ChEBI" id="CHEBI:15378"/>
        <dbReference type="ChEBI" id="CHEBI:29950"/>
        <dbReference type="ChEBI" id="CHEBI:57685"/>
        <dbReference type="ChEBI" id="CHEBI:64716"/>
        <dbReference type="ChEBI" id="CHEBI:140658"/>
        <dbReference type="EC" id="2.5.1.145"/>
    </reaction>
</comment>
<evidence type="ECO:0000256" key="2">
    <source>
        <dbReference type="ARBA" id="ARBA00022475"/>
    </source>
</evidence>
<dbReference type="Pfam" id="PF01790">
    <property type="entry name" value="LGT"/>
    <property type="match status" value="1"/>
</dbReference>
<evidence type="ECO:0000256" key="7">
    <source>
        <dbReference type="HAMAP-Rule" id="MF_01147"/>
    </source>
</evidence>
<evidence type="ECO:0000313" key="9">
    <source>
        <dbReference type="EMBL" id="AQP50846.1"/>
    </source>
</evidence>
<feature type="region of interest" description="Disordered" evidence="8">
    <location>
        <begin position="277"/>
        <end position="331"/>
    </location>
</feature>
<keyword evidence="10" id="KW-1185">Reference proteome</keyword>
<gene>
    <name evidence="7" type="primary">lgt</name>
    <name evidence="9" type="ORF">BW733_08390</name>
</gene>
<keyword evidence="9" id="KW-0449">Lipoprotein</keyword>
<dbReference type="GO" id="GO:0008961">
    <property type="term" value="F:phosphatidylglycerol-prolipoprotein diacylglyceryl transferase activity"/>
    <property type="evidence" value="ECO:0007669"/>
    <property type="project" value="UniProtKB-UniRule"/>
</dbReference>